<dbReference type="AlphaFoldDB" id="A0A1Y2BUD0"/>
<feature type="transmembrane region" description="Helical" evidence="9">
    <location>
        <begin position="499"/>
        <end position="518"/>
    </location>
</feature>
<feature type="transmembrane region" description="Helical" evidence="9">
    <location>
        <begin position="578"/>
        <end position="602"/>
    </location>
</feature>
<feature type="transmembrane region" description="Helical" evidence="9">
    <location>
        <begin position="252"/>
        <end position="272"/>
    </location>
</feature>
<keyword evidence="7 9" id="KW-0472">Membrane</keyword>
<feature type="compositionally biased region" description="Low complexity" evidence="8">
    <location>
        <begin position="99"/>
        <end position="112"/>
    </location>
</feature>
<feature type="compositionally biased region" description="Low complexity" evidence="8">
    <location>
        <begin position="1"/>
        <end position="28"/>
    </location>
</feature>
<evidence type="ECO:0000313" key="12">
    <source>
        <dbReference type="Proteomes" id="UP000193642"/>
    </source>
</evidence>
<sequence length="691" mass="73670">MDIKGASNNTSTGTTNASTSTTGSTTSGPVQTPVEEDGFPAHFGQTQTQTQTKPTSKRVSAALRRGTSSSTSTSSNNRFGTTPSPRASSNWFSDSFSILPPSSSSSVSASASSPPPSLPPPLSSSPTSTLPSNQQQQQQQQLPLSTASQLQPHSSSTAATTAAVTPSASTSARTTTSTAPHSHPHSHTHSSSNTVTTTTASANLHVSDPTDPENIDSELNRVALAAATSTSFQATINSSNVMLGMGILTLPYALHISGWVFGLGMLTVFAFVAQFTAKLLAKCMQVPFPREGSSDTSSPSSGGISETTPLLNPHRHRTVHQDSNLARLPTSLSDIVELAFGPSSRPFISFLFMFELFAAATGLVILGADSIVALNPTLPLLPVKIAVTCLLVLTTFPRGMGWLAYGSIVGLLTLLSLFGILLFNGLVTPHTPGSLWDPAPTNLWPEETSAFGEVGSMWLAAGLFVIGLDAHAIFPSIYRDLKVPREFGRVVERAYVLNWGLYVGFASVGYIMFGKDILPQVTQNLPLIPTFNQSLTKFILFLTALNPFTKYALIMAPVNFQMEQILGIPNLSLPSRQLCTSLSGVFVRIFLGVAAILTTIMFPTFHVLIGLVGSLFSFMIAGVIPCVCYLRLGTGSGYRQERVVEGCRSSWGEMIVCILVVVAAVCLGLWVLLRVYSRNKLMLFFVCLFVE</sequence>
<evidence type="ECO:0000313" key="11">
    <source>
        <dbReference type="EMBL" id="ORY38359.1"/>
    </source>
</evidence>
<dbReference type="InterPro" id="IPR013057">
    <property type="entry name" value="AA_transpt_TM"/>
</dbReference>
<feature type="transmembrane region" description="Helical" evidence="9">
    <location>
        <begin position="457"/>
        <end position="478"/>
    </location>
</feature>
<dbReference type="Pfam" id="PF01490">
    <property type="entry name" value="Aa_trans"/>
    <property type="match status" value="1"/>
</dbReference>
<keyword evidence="5" id="KW-0029">Amino-acid transport</keyword>
<feature type="domain" description="Amino acid transporter transmembrane" evidence="10">
    <location>
        <begin position="228"/>
        <end position="671"/>
    </location>
</feature>
<dbReference type="Proteomes" id="UP000193642">
    <property type="component" value="Unassembled WGS sequence"/>
</dbReference>
<feature type="transmembrane region" description="Helical" evidence="9">
    <location>
        <begin position="378"/>
        <end position="396"/>
    </location>
</feature>
<keyword evidence="12" id="KW-1185">Reference proteome</keyword>
<dbReference type="PANTHER" id="PTHR22950">
    <property type="entry name" value="AMINO ACID TRANSPORTER"/>
    <property type="match status" value="1"/>
</dbReference>
<feature type="transmembrane region" description="Helical" evidence="9">
    <location>
        <begin position="403"/>
        <end position="427"/>
    </location>
</feature>
<evidence type="ECO:0000256" key="4">
    <source>
        <dbReference type="ARBA" id="ARBA00022692"/>
    </source>
</evidence>
<feature type="compositionally biased region" description="Pro residues" evidence="8">
    <location>
        <begin position="113"/>
        <end position="123"/>
    </location>
</feature>
<feature type="compositionally biased region" description="Polar residues" evidence="8">
    <location>
        <begin position="76"/>
        <end position="96"/>
    </location>
</feature>
<feature type="transmembrane region" description="Helical" evidence="9">
    <location>
        <begin position="538"/>
        <end position="558"/>
    </location>
</feature>
<dbReference type="GO" id="GO:0015179">
    <property type="term" value="F:L-amino acid transmembrane transporter activity"/>
    <property type="evidence" value="ECO:0007669"/>
    <property type="project" value="TreeGrafter"/>
</dbReference>
<comment type="similarity">
    <text evidence="2">Belongs to the amino acid/polyamine transporter 2 family.</text>
</comment>
<evidence type="ECO:0000256" key="9">
    <source>
        <dbReference type="SAM" id="Phobius"/>
    </source>
</evidence>
<evidence type="ECO:0000259" key="10">
    <source>
        <dbReference type="Pfam" id="PF01490"/>
    </source>
</evidence>
<dbReference type="EMBL" id="MCGO01000044">
    <property type="protein sequence ID" value="ORY38359.1"/>
    <property type="molecule type" value="Genomic_DNA"/>
</dbReference>
<evidence type="ECO:0000256" key="3">
    <source>
        <dbReference type="ARBA" id="ARBA00022448"/>
    </source>
</evidence>
<evidence type="ECO:0000256" key="5">
    <source>
        <dbReference type="ARBA" id="ARBA00022970"/>
    </source>
</evidence>
<evidence type="ECO:0000256" key="7">
    <source>
        <dbReference type="ARBA" id="ARBA00023136"/>
    </source>
</evidence>
<gene>
    <name evidence="11" type="ORF">BCR33DRAFT_682428</name>
</gene>
<protein>
    <recommendedName>
        <fullName evidence="10">Amino acid transporter transmembrane domain-containing protein</fullName>
    </recommendedName>
</protein>
<comment type="caution">
    <text evidence="11">The sequence shown here is derived from an EMBL/GenBank/DDBJ whole genome shotgun (WGS) entry which is preliminary data.</text>
</comment>
<evidence type="ECO:0000256" key="1">
    <source>
        <dbReference type="ARBA" id="ARBA00004141"/>
    </source>
</evidence>
<dbReference type="STRING" id="329046.A0A1Y2BUD0"/>
<feature type="region of interest" description="Disordered" evidence="8">
    <location>
        <begin position="291"/>
        <end position="313"/>
    </location>
</feature>
<keyword evidence="6 9" id="KW-1133">Transmembrane helix</keyword>
<feature type="compositionally biased region" description="Low complexity" evidence="8">
    <location>
        <begin position="124"/>
        <end position="181"/>
    </location>
</feature>
<dbReference type="GO" id="GO:0005774">
    <property type="term" value="C:vacuolar membrane"/>
    <property type="evidence" value="ECO:0007669"/>
    <property type="project" value="TreeGrafter"/>
</dbReference>
<feature type="region of interest" description="Disordered" evidence="8">
    <location>
        <begin position="1"/>
        <end position="195"/>
    </location>
</feature>
<feature type="transmembrane region" description="Helical" evidence="9">
    <location>
        <begin position="651"/>
        <end position="673"/>
    </location>
</feature>
<keyword evidence="4 9" id="KW-0812">Transmembrane</keyword>
<keyword evidence="3" id="KW-0813">Transport</keyword>
<feature type="transmembrane region" description="Helical" evidence="9">
    <location>
        <begin position="347"/>
        <end position="366"/>
    </location>
</feature>
<evidence type="ECO:0000256" key="8">
    <source>
        <dbReference type="SAM" id="MobiDB-lite"/>
    </source>
</evidence>
<evidence type="ECO:0000256" key="2">
    <source>
        <dbReference type="ARBA" id="ARBA00008066"/>
    </source>
</evidence>
<proteinExistence type="inferred from homology"/>
<comment type="subcellular location">
    <subcellularLocation>
        <location evidence="1">Membrane</location>
        <topology evidence="1">Multi-pass membrane protein</topology>
    </subcellularLocation>
</comment>
<name>A0A1Y2BUD0_9FUNG</name>
<organism evidence="11 12">
    <name type="scientific">Rhizoclosmatium globosum</name>
    <dbReference type="NCBI Taxonomy" id="329046"/>
    <lineage>
        <taxon>Eukaryota</taxon>
        <taxon>Fungi</taxon>
        <taxon>Fungi incertae sedis</taxon>
        <taxon>Chytridiomycota</taxon>
        <taxon>Chytridiomycota incertae sedis</taxon>
        <taxon>Chytridiomycetes</taxon>
        <taxon>Chytridiales</taxon>
        <taxon>Chytriomycetaceae</taxon>
        <taxon>Rhizoclosmatium</taxon>
    </lineage>
</organism>
<dbReference type="OrthoDB" id="655540at2759"/>
<reference evidence="11 12" key="1">
    <citation type="submission" date="2016-07" db="EMBL/GenBank/DDBJ databases">
        <title>Pervasive Adenine N6-methylation of Active Genes in Fungi.</title>
        <authorList>
            <consortium name="DOE Joint Genome Institute"/>
            <person name="Mondo S.J."/>
            <person name="Dannebaum R.O."/>
            <person name="Kuo R.C."/>
            <person name="Labutti K."/>
            <person name="Haridas S."/>
            <person name="Kuo A."/>
            <person name="Salamov A."/>
            <person name="Ahrendt S.R."/>
            <person name="Lipzen A."/>
            <person name="Sullivan W."/>
            <person name="Andreopoulos W.B."/>
            <person name="Clum A."/>
            <person name="Lindquist E."/>
            <person name="Daum C."/>
            <person name="Ramamoorthy G.K."/>
            <person name="Gryganskyi A."/>
            <person name="Culley D."/>
            <person name="Magnuson J.K."/>
            <person name="James T.Y."/>
            <person name="O'Malley M.A."/>
            <person name="Stajich J.E."/>
            <person name="Spatafora J.W."/>
            <person name="Visel A."/>
            <person name="Grigoriev I.V."/>
        </authorList>
    </citation>
    <scope>NUCLEOTIDE SEQUENCE [LARGE SCALE GENOMIC DNA]</scope>
    <source>
        <strain evidence="11 12">JEL800</strain>
    </source>
</reference>
<dbReference type="PANTHER" id="PTHR22950:SF692">
    <property type="entry name" value="TRANSMEMBRANE AMINO ACID TRANSPORTER FAMILY PROTEIN"/>
    <property type="match status" value="1"/>
</dbReference>
<evidence type="ECO:0000256" key="6">
    <source>
        <dbReference type="ARBA" id="ARBA00022989"/>
    </source>
</evidence>
<accession>A0A1Y2BUD0</accession>
<feature type="transmembrane region" description="Helical" evidence="9">
    <location>
        <begin position="608"/>
        <end position="630"/>
    </location>
</feature>
<feature type="compositionally biased region" description="Low complexity" evidence="8">
    <location>
        <begin position="294"/>
        <end position="308"/>
    </location>
</feature>